<organism evidence="1 2">
    <name type="scientific">Anabaenopsis circularis NIES-21</name>
    <dbReference type="NCBI Taxonomy" id="1085406"/>
    <lineage>
        <taxon>Bacteria</taxon>
        <taxon>Bacillati</taxon>
        <taxon>Cyanobacteriota</taxon>
        <taxon>Cyanophyceae</taxon>
        <taxon>Nostocales</taxon>
        <taxon>Nodulariaceae</taxon>
        <taxon>Anabaenopsis</taxon>
    </lineage>
</organism>
<gene>
    <name evidence="1" type="ORF">NIES21_58140</name>
</gene>
<name>A0A1Z4GR12_9CYAN</name>
<dbReference type="Proteomes" id="UP000218287">
    <property type="component" value="Plasmid Plasmid1 dna"/>
</dbReference>
<keyword evidence="1" id="KW-0614">Plasmid</keyword>
<sequence length="391" mass="43262">MLQHFSHQTLVKSIIFGCLLFSSSLIPLQSCVANPQILTTPQAKTIAQQVLQDAIAKEKLDNTAKVVQVARIGKGDTWMYNPVPYWKIAIADQRQNLVYFTTDNGDFRVLMQRNGQNIHSLGKPAQEIPPPQMITKAIRLAREWGYPGEPALTNISSAKTTWASGCENVSAPNACDPISRQGWKITIPYQRQRWVFQGETADDLQLIARSNPVMERGLPIQVGNEIKSIASKHLQILPSVVLITKIEPQTFTDSCLGLGNLAESCAQQTIRGYRVTVAGKPQARQIYRISSDKVNIRTEAIAGLPNRTDDLPTAIARTVFNAAQSDLKQPIANLSITQVSPRFNCFRSPTAAPNEPCIPTQRLDGWNVTVTNFQKSLTYTVNLSGKILSKK</sequence>
<proteinExistence type="predicted"/>
<evidence type="ECO:0000313" key="2">
    <source>
        <dbReference type="Proteomes" id="UP000218287"/>
    </source>
</evidence>
<reference evidence="1 2" key="1">
    <citation type="submission" date="2017-06" db="EMBL/GenBank/DDBJ databases">
        <title>Genome sequencing of cyanobaciteial culture collection at National Institute for Environmental Studies (NIES).</title>
        <authorList>
            <person name="Hirose Y."/>
            <person name="Shimura Y."/>
            <person name="Fujisawa T."/>
            <person name="Nakamura Y."/>
            <person name="Kawachi M."/>
        </authorList>
    </citation>
    <scope>NUCLEOTIDE SEQUENCE [LARGE SCALE GENOMIC DNA]</scope>
    <source>
        <strain evidence="1 2">NIES-21</strain>
        <plasmid evidence="2">Plasmid1 dna</plasmid>
    </source>
</reference>
<geneLocation type="plasmid" evidence="2">
    <name>Plasmid1 dna</name>
</geneLocation>
<protein>
    <submittedName>
        <fullName evidence="1">Uncharacterized protein</fullName>
    </submittedName>
</protein>
<dbReference type="OrthoDB" id="3723110at2"/>
<accession>A0A1Z4GR12</accession>
<keyword evidence="2" id="KW-1185">Reference proteome</keyword>
<dbReference type="AlphaFoldDB" id="A0A1Z4GR12"/>
<dbReference type="EMBL" id="AP018175">
    <property type="protein sequence ID" value="BAY19944.1"/>
    <property type="molecule type" value="Genomic_DNA"/>
</dbReference>
<evidence type="ECO:0000313" key="1">
    <source>
        <dbReference type="EMBL" id="BAY19944.1"/>
    </source>
</evidence>